<proteinExistence type="predicted"/>
<dbReference type="Proteomes" id="UP000236723">
    <property type="component" value="Unassembled WGS sequence"/>
</dbReference>
<organism evidence="1 2">
    <name type="scientific">Thermomonospora echinospora</name>
    <dbReference type="NCBI Taxonomy" id="1992"/>
    <lineage>
        <taxon>Bacteria</taxon>
        <taxon>Bacillati</taxon>
        <taxon>Actinomycetota</taxon>
        <taxon>Actinomycetes</taxon>
        <taxon>Streptosporangiales</taxon>
        <taxon>Thermomonosporaceae</taxon>
        <taxon>Thermomonospora</taxon>
    </lineage>
</organism>
<dbReference type="AlphaFoldDB" id="A0A1H6E8K2"/>
<accession>A0A1H6E8K2</accession>
<protein>
    <submittedName>
        <fullName evidence="1">Uncharacterized protein</fullName>
    </submittedName>
</protein>
<keyword evidence="2" id="KW-1185">Reference proteome</keyword>
<evidence type="ECO:0000313" key="2">
    <source>
        <dbReference type="Proteomes" id="UP000236723"/>
    </source>
</evidence>
<gene>
    <name evidence="1" type="ORF">SAMN04489712_14322</name>
</gene>
<sequence length="75" mass="7731">MAAHDLLAPDRYAARGQSTQRVFAAALSGCLSLTPAYLCSAELVVPPELIITNGTEAAAKIGGLPISPARRPTPT</sequence>
<evidence type="ECO:0000313" key="1">
    <source>
        <dbReference type="EMBL" id="SEG94148.1"/>
    </source>
</evidence>
<reference evidence="2" key="1">
    <citation type="submission" date="2016-10" db="EMBL/GenBank/DDBJ databases">
        <authorList>
            <person name="Varghese N."/>
            <person name="Submissions S."/>
        </authorList>
    </citation>
    <scope>NUCLEOTIDE SEQUENCE [LARGE SCALE GENOMIC DNA]</scope>
    <source>
        <strain evidence="2">DSM 43163</strain>
    </source>
</reference>
<name>A0A1H6E8K2_9ACTN</name>
<dbReference type="EMBL" id="FNVO01000043">
    <property type="protein sequence ID" value="SEG94148.1"/>
    <property type="molecule type" value="Genomic_DNA"/>
</dbReference>